<keyword evidence="9" id="KW-1133">Transmembrane helix</keyword>
<dbReference type="GO" id="GO:0004622">
    <property type="term" value="F:phosphatidylcholine lysophospholipase activity"/>
    <property type="evidence" value="ECO:0007669"/>
    <property type="project" value="UniProtKB-EC"/>
</dbReference>
<dbReference type="GO" id="GO:0004806">
    <property type="term" value="F:triacylglycerol lipase activity"/>
    <property type="evidence" value="ECO:0007669"/>
    <property type="project" value="UniProtKB-EC"/>
</dbReference>
<name>A0A814EIX9_9BILA</name>
<evidence type="ECO:0000256" key="35">
    <source>
        <dbReference type="ARBA" id="ARBA00048656"/>
    </source>
</evidence>
<comment type="catalytic activity">
    <reaction evidence="15">
        <text>a 1,2-diacyl-sn-glycero-3-phosphocholine + H2O = a 1-acyl-sn-glycero-3-phosphocholine + a fatty acid + H(+)</text>
        <dbReference type="Rhea" id="RHEA:15801"/>
        <dbReference type="ChEBI" id="CHEBI:15377"/>
        <dbReference type="ChEBI" id="CHEBI:15378"/>
        <dbReference type="ChEBI" id="CHEBI:28868"/>
        <dbReference type="ChEBI" id="CHEBI:57643"/>
        <dbReference type="ChEBI" id="CHEBI:58168"/>
        <dbReference type="EC" id="3.1.1.4"/>
    </reaction>
    <physiologicalReaction direction="left-to-right" evidence="15">
        <dbReference type="Rhea" id="RHEA:15802"/>
    </physiologicalReaction>
</comment>
<dbReference type="InterPro" id="IPR038885">
    <property type="entry name" value="PLB1"/>
</dbReference>
<evidence type="ECO:0000313" key="45">
    <source>
        <dbReference type="Proteomes" id="UP000663882"/>
    </source>
</evidence>
<dbReference type="OrthoDB" id="10265800at2759"/>
<evidence type="ECO:0000256" key="38">
    <source>
        <dbReference type="ARBA" id="ARBA00048872"/>
    </source>
</evidence>
<evidence type="ECO:0000256" key="18">
    <source>
        <dbReference type="ARBA" id="ARBA00031485"/>
    </source>
</evidence>
<evidence type="ECO:0000256" key="13">
    <source>
        <dbReference type="ARBA" id="ARBA00023369"/>
    </source>
</evidence>
<dbReference type="Proteomes" id="UP000663823">
    <property type="component" value="Unassembled WGS sequence"/>
</dbReference>
<dbReference type="PANTHER" id="PTHR21325:SF31">
    <property type="entry name" value="GH22081P-RELATED"/>
    <property type="match status" value="1"/>
</dbReference>
<dbReference type="FunFam" id="3.40.50.1110:FF:000005">
    <property type="entry name" value="Phospholipase B1"/>
    <property type="match status" value="1"/>
</dbReference>
<keyword evidence="11" id="KW-0472">Membrane</keyword>
<comment type="catalytic activity">
    <reaction evidence="40">
        <text>1,2-dihexadecanoyl-sn-glycero-3-phosphocholine + 2 H2O = sn-glycerol 3-phosphocholine + 2 hexadecanoate + 2 H(+)</text>
        <dbReference type="Rhea" id="RHEA:40975"/>
        <dbReference type="ChEBI" id="CHEBI:7896"/>
        <dbReference type="ChEBI" id="CHEBI:15377"/>
        <dbReference type="ChEBI" id="CHEBI:15378"/>
        <dbReference type="ChEBI" id="CHEBI:16870"/>
        <dbReference type="ChEBI" id="CHEBI:72999"/>
    </reaction>
    <physiologicalReaction direction="left-to-right" evidence="40">
        <dbReference type="Rhea" id="RHEA:40976"/>
    </physiologicalReaction>
</comment>
<evidence type="ECO:0000256" key="24">
    <source>
        <dbReference type="ARBA" id="ARBA00047459"/>
    </source>
</evidence>
<comment type="catalytic activity">
    <reaction evidence="38">
        <text>1-O-hexadecyl-2-(9Z)-octadecenoyl-sn-glycero-3-phosphocholine + H2O = 1-O-hexadecyl-sn-glycero-3-phosphocholine + (9Z)-octadecenoate + H(+)</text>
        <dbReference type="Rhea" id="RHEA:40915"/>
        <dbReference type="ChEBI" id="CHEBI:15377"/>
        <dbReference type="ChEBI" id="CHEBI:15378"/>
        <dbReference type="ChEBI" id="CHEBI:30823"/>
        <dbReference type="ChEBI" id="CHEBI:34112"/>
        <dbReference type="ChEBI" id="CHEBI:64496"/>
    </reaction>
    <physiologicalReaction direction="left-to-right" evidence="38">
        <dbReference type="Rhea" id="RHEA:40916"/>
    </physiologicalReaction>
</comment>
<evidence type="ECO:0000256" key="40">
    <source>
        <dbReference type="ARBA" id="ARBA00049363"/>
    </source>
</evidence>
<evidence type="ECO:0000256" key="39">
    <source>
        <dbReference type="ARBA" id="ARBA00048939"/>
    </source>
</evidence>
<evidence type="ECO:0000256" key="28">
    <source>
        <dbReference type="ARBA" id="ARBA00048058"/>
    </source>
</evidence>
<comment type="catalytic activity">
    <reaction evidence="29">
        <text>1,2-dihexadecanoyl-sn-glycero-3-phosphocholine + H2O = 1-hexadecanoyl-sn-glycero-3-phosphocholine + hexadecanoate + H(+)</text>
        <dbReference type="Rhea" id="RHEA:41223"/>
        <dbReference type="ChEBI" id="CHEBI:7896"/>
        <dbReference type="ChEBI" id="CHEBI:15377"/>
        <dbReference type="ChEBI" id="CHEBI:15378"/>
        <dbReference type="ChEBI" id="CHEBI:72998"/>
        <dbReference type="ChEBI" id="CHEBI:72999"/>
    </reaction>
    <physiologicalReaction direction="left-to-right" evidence="29">
        <dbReference type="Rhea" id="RHEA:41224"/>
    </physiologicalReaction>
</comment>
<keyword evidence="10" id="KW-0443">Lipid metabolism</keyword>
<evidence type="ECO:0000256" key="7">
    <source>
        <dbReference type="ARBA" id="ARBA00022737"/>
    </source>
</evidence>
<evidence type="ECO:0000256" key="23">
    <source>
        <dbReference type="ARBA" id="ARBA00047438"/>
    </source>
</evidence>
<comment type="catalytic activity">
    <reaction evidence="28">
        <text>1,2-di-(9Z-octadecenoyl)-sn-glycero-3-phosphocholine + H2O = 1-(9Z-octadecenoyl)-sn-glycero-3-phosphocholine + (9Z)-octadecenoate + H(+)</text>
        <dbReference type="Rhea" id="RHEA:40923"/>
        <dbReference type="ChEBI" id="CHEBI:15377"/>
        <dbReference type="ChEBI" id="CHEBI:15378"/>
        <dbReference type="ChEBI" id="CHEBI:28610"/>
        <dbReference type="ChEBI" id="CHEBI:30823"/>
        <dbReference type="ChEBI" id="CHEBI:74669"/>
    </reaction>
    <physiologicalReaction direction="left-to-right" evidence="28">
        <dbReference type="Rhea" id="RHEA:40924"/>
    </physiologicalReaction>
</comment>
<evidence type="ECO:0000256" key="15">
    <source>
        <dbReference type="ARBA" id="ARBA00023422"/>
    </source>
</evidence>
<dbReference type="CDD" id="cd01824">
    <property type="entry name" value="Phospholipase_B_like"/>
    <property type="match status" value="1"/>
</dbReference>
<evidence type="ECO:0000256" key="36">
    <source>
        <dbReference type="ARBA" id="ARBA00048699"/>
    </source>
</evidence>
<evidence type="ECO:0000256" key="16">
    <source>
        <dbReference type="ARBA" id="ARBA00029723"/>
    </source>
</evidence>
<evidence type="ECO:0000256" key="32">
    <source>
        <dbReference type="ARBA" id="ARBA00048386"/>
    </source>
</evidence>
<evidence type="ECO:0000256" key="37">
    <source>
        <dbReference type="ARBA" id="ARBA00048869"/>
    </source>
</evidence>
<evidence type="ECO:0000256" key="30">
    <source>
        <dbReference type="ARBA" id="ARBA00048362"/>
    </source>
</evidence>
<keyword evidence="8" id="KW-0378">Hydrolase</keyword>
<evidence type="ECO:0000256" key="11">
    <source>
        <dbReference type="ARBA" id="ARBA00023136"/>
    </source>
</evidence>
<evidence type="ECO:0000256" key="20">
    <source>
        <dbReference type="ARBA" id="ARBA00045916"/>
    </source>
</evidence>
<comment type="catalytic activity">
    <reaction evidence="39">
        <text>1-hexadecanoyl-2-(9Z)-octadecenoyl-3-octadecanoyl-sn-glycerol + H2O = 1-hexadecanoyl-3-octadecanoyl-sn-glycerol + (9Z)-octadecenoate + H(+)</text>
        <dbReference type="Rhea" id="RHEA:41103"/>
        <dbReference type="ChEBI" id="CHEBI:15377"/>
        <dbReference type="ChEBI" id="CHEBI:15378"/>
        <dbReference type="ChEBI" id="CHEBI:30823"/>
        <dbReference type="ChEBI" id="CHEBI:77623"/>
        <dbReference type="ChEBI" id="CHEBI:77624"/>
    </reaction>
    <physiologicalReaction direction="left-to-right" evidence="39">
        <dbReference type="Rhea" id="RHEA:41104"/>
    </physiologicalReaction>
</comment>
<dbReference type="Pfam" id="PF00657">
    <property type="entry name" value="Lipase_GDSL"/>
    <property type="match status" value="1"/>
</dbReference>
<evidence type="ECO:0000256" key="33">
    <source>
        <dbReference type="ARBA" id="ARBA00048454"/>
    </source>
</evidence>
<dbReference type="AlphaFoldDB" id="A0A814EIX9"/>
<accession>A0A814EIX9</accession>
<evidence type="ECO:0000256" key="12">
    <source>
        <dbReference type="ARBA" id="ARBA00023180"/>
    </source>
</evidence>
<evidence type="ECO:0000256" key="17">
    <source>
        <dbReference type="ARBA" id="ARBA00031182"/>
    </source>
</evidence>
<comment type="catalytic activity">
    <reaction evidence="34">
        <text>1-hexadecanoyl-2-(9Z-octadecenoyl)-sn-glycero-3-phosphoethanolamine + H2O = 1-hexadecanoyl-sn-glycero-3-phosphoethanolamine + (9Z)-octadecenoate + H(+)</text>
        <dbReference type="Rhea" id="RHEA:40911"/>
        <dbReference type="ChEBI" id="CHEBI:15377"/>
        <dbReference type="ChEBI" id="CHEBI:15378"/>
        <dbReference type="ChEBI" id="CHEBI:30823"/>
        <dbReference type="ChEBI" id="CHEBI:73004"/>
        <dbReference type="ChEBI" id="CHEBI:73007"/>
    </reaction>
    <physiologicalReaction direction="left-to-right" evidence="34">
        <dbReference type="Rhea" id="RHEA:40912"/>
    </physiologicalReaction>
</comment>
<evidence type="ECO:0000256" key="25">
    <source>
        <dbReference type="ARBA" id="ARBA00048011"/>
    </source>
</evidence>
<dbReference type="GO" id="GO:0004623">
    <property type="term" value="F:phospholipase A2 activity"/>
    <property type="evidence" value="ECO:0007669"/>
    <property type="project" value="UniProtKB-EC"/>
</dbReference>
<sequence length="355" mass="39616">MSEPDYFYDKLSETFPCSTKGMRSPTVPTSVHTLRPGDIQCVAAIGDSLTAALGAKAITPAGLLLENRGVAWSIGGDGTFKKVVTLPNILRLYNPKLKGFSTKSSIAFLNGQNAKHNGLSVAKSGVDSYGMVEQVDILLYRIEKEGLCDWNNDWKLITFFIGANDLCDFCEESMAYDPPHYIGRVREALDRLYNANLPRTLINLVPVLNVTFAKQLKDGNIVCGLLQKSSCPCAAYPTPEQEDILKEWIPGYQQGLFDLVNTHSYDSRDDFTVVVQPFFIHTELPEKNGKIDYSYFAPDCFHLSAKGHAVAALSLWNNMFEPVGQKKTAWHKGEPFECPTEDHPYIYTWKNSIPK</sequence>
<comment type="catalytic activity">
    <reaction evidence="36">
        <text>1-hexadecanoyl-2-(9Z-octadecenoyl)-sn-glycero-3-phosphocholine + H2O = 1-hexadecanoyl-sn-glycero-3-phosphocholine + (9Z)-octadecenoate + H(+)</text>
        <dbReference type="Rhea" id="RHEA:38779"/>
        <dbReference type="ChEBI" id="CHEBI:15377"/>
        <dbReference type="ChEBI" id="CHEBI:15378"/>
        <dbReference type="ChEBI" id="CHEBI:30823"/>
        <dbReference type="ChEBI" id="CHEBI:72998"/>
        <dbReference type="ChEBI" id="CHEBI:73001"/>
    </reaction>
    <physiologicalReaction direction="left-to-right" evidence="36">
        <dbReference type="Rhea" id="RHEA:38780"/>
    </physiologicalReaction>
</comment>
<dbReference type="PANTHER" id="PTHR21325">
    <property type="entry name" value="PHOSPHOLIPASE B, PLB1"/>
    <property type="match status" value="1"/>
</dbReference>
<comment type="catalytic activity">
    <reaction evidence="26">
        <text>1-hexadecanoyl-2-(9Z-octadecenoyl)-sn-glycero-3-phospho-(1'-sn-glycerol) + H2O = 1-hexadecanoyl-sn-glycero-3-phospho-(1'-sn-glycerol) + (9Z)-octadecenoate + H(+)</text>
        <dbReference type="Rhea" id="RHEA:40919"/>
        <dbReference type="ChEBI" id="CHEBI:15377"/>
        <dbReference type="ChEBI" id="CHEBI:15378"/>
        <dbReference type="ChEBI" id="CHEBI:30823"/>
        <dbReference type="ChEBI" id="CHEBI:72841"/>
        <dbReference type="ChEBI" id="CHEBI:75158"/>
    </reaction>
    <physiologicalReaction direction="left-to-right" evidence="26">
        <dbReference type="Rhea" id="RHEA:40920"/>
    </physiologicalReaction>
</comment>
<evidence type="ECO:0000256" key="27">
    <source>
        <dbReference type="ARBA" id="ARBA00048049"/>
    </source>
</evidence>
<comment type="catalytic activity">
    <reaction evidence="21">
        <text>1-hexadecanoyl-2-(9Z)-octadecenoyl-3-octadecanoyl-sn-glycerol + H2O = 2-(9Z-octadecenoyl)-3-octadecanoyl-sn-glycerol + hexadecanoate + H(+)</text>
        <dbReference type="Rhea" id="RHEA:41107"/>
        <dbReference type="ChEBI" id="CHEBI:7896"/>
        <dbReference type="ChEBI" id="CHEBI:15377"/>
        <dbReference type="ChEBI" id="CHEBI:15378"/>
        <dbReference type="ChEBI" id="CHEBI:75558"/>
        <dbReference type="ChEBI" id="CHEBI:77623"/>
    </reaction>
    <physiologicalReaction direction="left-to-right" evidence="21">
        <dbReference type="Rhea" id="RHEA:41108"/>
    </physiologicalReaction>
</comment>
<comment type="function">
    <text evidence="20">Calcium-independent membrane-associated phospholipase that catalyzes complete diacylation of phospholipids by hydrolyzing both sn-1 and sn-2 fatty acyl chains attached to the glycerol backbone (phospholipase B activity). Has dual phospholipase and lysophospholipase activities toward diacylphospholipids. Preferentially cleaves sn-2 ester bonds over sn-1 bonds. Acts as a lipase toward glycerolipid substrates. Hydrolyzes fatty acyl chains of diacylglycerols with preference for the sn-2 position and of triacylglycerols with not positional selectivity. May also hydrolyze long chain retinyl esters such as retinyl palmitate. May contribute to digestion of dietary phospholipids, glycerolipids and retinoids, facilitating lipid absorption at the brush border.</text>
</comment>
<comment type="catalytic activity">
    <reaction evidence="25">
        <text>2,3-di-(9Z)-octadecenoyl-sn-glycerol + H2O = 3-(9Z-octadecenoyl)-sn-glycerol + (9Z)-octadecenoate + H(+)</text>
        <dbReference type="Rhea" id="RHEA:42604"/>
        <dbReference type="ChEBI" id="CHEBI:15377"/>
        <dbReference type="ChEBI" id="CHEBI:15378"/>
        <dbReference type="ChEBI" id="CHEBI:30823"/>
        <dbReference type="ChEBI" id="CHEBI:75824"/>
        <dbReference type="ChEBI" id="CHEBI:75938"/>
    </reaction>
    <physiologicalReaction direction="left-to-right" evidence="25">
        <dbReference type="Rhea" id="RHEA:42605"/>
    </physiologicalReaction>
</comment>
<comment type="similarity">
    <text evidence="2">Belongs to the 'GDSL' lipolytic enzyme family. Phospholipase B1 subfamily.</text>
</comment>
<evidence type="ECO:0000256" key="10">
    <source>
        <dbReference type="ARBA" id="ARBA00023098"/>
    </source>
</evidence>
<dbReference type="GO" id="GO:0050253">
    <property type="term" value="F:retinyl-palmitate esterase activity"/>
    <property type="evidence" value="ECO:0007669"/>
    <property type="project" value="TreeGrafter"/>
</dbReference>
<keyword evidence="7" id="KW-0677">Repeat</keyword>
<dbReference type="InterPro" id="IPR036514">
    <property type="entry name" value="SGNH_hydro_sf"/>
</dbReference>
<evidence type="ECO:0000256" key="21">
    <source>
        <dbReference type="ARBA" id="ARBA00047324"/>
    </source>
</evidence>
<evidence type="ECO:0000256" key="8">
    <source>
        <dbReference type="ARBA" id="ARBA00022801"/>
    </source>
</evidence>
<evidence type="ECO:0000256" key="19">
    <source>
        <dbReference type="ARBA" id="ARBA00033022"/>
    </source>
</evidence>
<dbReference type="GO" id="GO:0006644">
    <property type="term" value="P:phospholipid metabolic process"/>
    <property type="evidence" value="ECO:0007669"/>
    <property type="project" value="TreeGrafter"/>
</dbReference>
<comment type="caution">
    <text evidence="43">The sequence shown here is derived from an EMBL/GenBank/DDBJ whole genome shotgun (WGS) entry which is preliminary data.</text>
</comment>
<gene>
    <name evidence="44" type="ORF">OTI717_LOCUS31463</name>
    <name evidence="43" type="ORF">RFH988_LOCUS12579</name>
</gene>
<dbReference type="InterPro" id="IPR001087">
    <property type="entry name" value="GDSL"/>
</dbReference>
<evidence type="ECO:0000256" key="1">
    <source>
        <dbReference type="ARBA" id="ARBA00004247"/>
    </source>
</evidence>
<keyword evidence="6" id="KW-0732">Signal</keyword>
<dbReference type="EMBL" id="CAJNOO010000528">
    <property type="protein sequence ID" value="CAF0970020.1"/>
    <property type="molecule type" value="Genomic_DNA"/>
</dbReference>
<evidence type="ECO:0000256" key="26">
    <source>
        <dbReference type="ARBA" id="ARBA00048015"/>
    </source>
</evidence>
<comment type="catalytic activity">
    <reaction evidence="27">
        <text>a 1-O-alkyl-2-acyl-sn-glycero-3-phosphocholine + H2O = a 1-O-alkyl-sn-glycero-3-phosphocholine + a fatty acid + H(+)</text>
        <dbReference type="Rhea" id="RHEA:36231"/>
        <dbReference type="ChEBI" id="CHEBI:15377"/>
        <dbReference type="ChEBI" id="CHEBI:15378"/>
        <dbReference type="ChEBI" id="CHEBI:28868"/>
        <dbReference type="ChEBI" id="CHEBI:30909"/>
        <dbReference type="ChEBI" id="CHEBI:36702"/>
        <dbReference type="EC" id="3.1.1.4"/>
    </reaction>
    <physiologicalReaction direction="left-to-right" evidence="27">
        <dbReference type="Rhea" id="RHEA:36232"/>
    </physiologicalReaction>
</comment>
<dbReference type="GO" id="GO:0031526">
    <property type="term" value="C:brush border membrane"/>
    <property type="evidence" value="ECO:0007669"/>
    <property type="project" value="TreeGrafter"/>
</dbReference>
<dbReference type="Proteomes" id="UP000663882">
    <property type="component" value="Unassembled WGS sequence"/>
</dbReference>
<dbReference type="InterPro" id="IPR035547">
    <property type="entry name" value="Phospholipase_B"/>
</dbReference>
<comment type="catalytic activity">
    <reaction evidence="37">
        <text>1,3-dihexadecanoyl-2-(9Z-octadecenoyl)glycerol + H2O = 1,3-dihexadecanoylglycerol + (9Z)-octadecenoate + H(+)</text>
        <dbReference type="Rhea" id="RHEA:40983"/>
        <dbReference type="ChEBI" id="CHEBI:15377"/>
        <dbReference type="ChEBI" id="CHEBI:15378"/>
        <dbReference type="ChEBI" id="CHEBI:30823"/>
        <dbReference type="ChEBI" id="CHEBI:75688"/>
        <dbReference type="ChEBI" id="CHEBI:77619"/>
    </reaction>
    <physiologicalReaction direction="left-to-right" evidence="37">
        <dbReference type="Rhea" id="RHEA:40984"/>
    </physiologicalReaction>
</comment>
<comment type="catalytic activity">
    <reaction evidence="22">
        <text>1,3-dihexadecanoyl-2-(9Z-octadecenoyl)glycerol + H2O = 1-hexadecanoyl-2-(9Z-octadecenoyl)-glycerol + hexadecanoate + H(+)</text>
        <dbReference type="Rhea" id="RHEA:40979"/>
        <dbReference type="ChEBI" id="CHEBI:7896"/>
        <dbReference type="ChEBI" id="CHEBI:15377"/>
        <dbReference type="ChEBI" id="CHEBI:15378"/>
        <dbReference type="ChEBI" id="CHEBI:75585"/>
        <dbReference type="ChEBI" id="CHEBI:75688"/>
    </reaction>
    <physiologicalReaction direction="left-to-right" evidence="22">
        <dbReference type="Rhea" id="RHEA:40980"/>
    </physiologicalReaction>
</comment>
<evidence type="ECO:0000256" key="6">
    <source>
        <dbReference type="ARBA" id="ARBA00022729"/>
    </source>
</evidence>
<keyword evidence="5" id="KW-0812">Transmembrane</keyword>
<evidence type="ECO:0000256" key="14">
    <source>
        <dbReference type="ARBA" id="ARBA00023408"/>
    </source>
</evidence>
<evidence type="ECO:0000256" key="5">
    <source>
        <dbReference type="ARBA" id="ARBA00022692"/>
    </source>
</evidence>
<keyword evidence="4" id="KW-1003">Cell membrane</keyword>
<dbReference type="SUPFAM" id="SSF52266">
    <property type="entry name" value="SGNH hydrolase"/>
    <property type="match status" value="1"/>
</dbReference>
<proteinExistence type="inferred from homology"/>
<reference evidence="43" key="1">
    <citation type="submission" date="2021-02" db="EMBL/GenBank/DDBJ databases">
        <authorList>
            <person name="Nowell W R."/>
        </authorList>
    </citation>
    <scope>NUCLEOTIDE SEQUENCE</scope>
</reference>
<evidence type="ECO:0000256" key="9">
    <source>
        <dbReference type="ARBA" id="ARBA00022989"/>
    </source>
</evidence>
<dbReference type="Gene3D" id="3.40.50.1110">
    <property type="entry name" value="SGNH hydrolase"/>
    <property type="match status" value="1"/>
</dbReference>
<comment type="catalytic activity">
    <reaction evidence="33">
        <text>a 1-acyl-sn-glycero-3-phosphocholine + H2O = sn-glycerol 3-phosphocholine + a fatty acid + H(+)</text>
        <dbReference type="Rhea" id="RHEA:15177"/>
        <dbReference type="ChEBI" id="CHEBI:15377"/>
        <dbReference type="ChEBI" id="CHEBI:15378"/>
        <dbReference type="ChEBI" id="CHEBI:16870"/>
        <dbReference type="ChEBI" id="CHEBI:28868"/>
        <dbReference type="ChEBI" id="CHEBI:58168"/>
        <dbReference type="EC" id="3.1.1.5"/>
    </reaction>
    <physiologicalReaction direction="left-to-right" evidence="33">
        <dbReference type="Rhea" id="RHEA:15178"/>
    </physiologicalReaction>
</comment>
<comment type="catalytic activity">
    <reaction evidence="14">
        <text>1-hexadecanoyl-2-(9Z,12Z-octadecadienoyl)-sn-glycero-3-phosphocholine + H2O = (9Z,12Z)-octadecadienoate + 1-hexadecanoyl-sn-glycero-3-phosphocholine + H(+)</text>
        <dbReference type="Rhea" id="RHEA:40811"/>
        <dbReference type="ChEBI" id="CHEBI:15377"/>
        <dbReference type="ChEBI" id="CHEBI:15378"/>
        <dbReference type="ChEBI" id="CHEBI:30245"/>
        <dbReference type="ChEBI" id="CHEBI:72998"/>
        <dbReference type="ChEBI" id="CHEBI:73002"/>
    </reaction>
    <physiologicalReaction direction="left-to-right" evidence="14">
        <dbReference type="Rhea" id="RHEA:40812"/>
    </physiologicalReaction>
</comment>
<evidence type="ECO:0000256" key="3">
    <source>
        <dbReference type="ARBA" id="ARBA00015133"/>
    </source>
</evidence>
<keyword evidence="12" id="KW-0325">Glycoprotein</keyword>
<comment type="catalytic activity">
    <reaction evidence="30">
        <text>1-hexadecanoyl-2-(9Z,12Z-octadecadienoyl)-sn-glycero-3-phosphocholine + H2O = 2-(9Z,12Z-octadecadienoyl)-sn-glycero-3-phosphocholine + hexadecanoate + H(+)</text>
        <dbReference type="Rhea" id="RHEA:40971"/>
        <dbReference type="ChEBI" id="CHEBI:7896"/>
        <dbReference type="ChEBI" id="CHEBI:15377"/>
        <dbReference type="ChEBI" id="CHEBI:15378"/>
        <dbReference type="ChEBI" id="CHEBI:73002"/>
        <dbReference type="ChEBI" id="CHEBI:76084"/>
    </reaction>
    <physiologicalReaction direction="left-to-right" evidence="30">
        <dbReference type="Rhea" id="RHEA:40972"/>
    </physiologicalReaction>
</comment>
<comment type="catalytic activity">
    <reaction evidence="42">
        <text>2-(9Z-octadecenoyl)-glycerol + H2O = glycerol + (9Z)-octadecenoate + H(+)</text>
        <dbReference type="Rhea" id="RHEA:38491"/>
        <dbReference type="ChEBI" id="CHEBI:15377"/>
        <dbReference type="ChEBI" id="CHEBI:15378"/>
        <dbReference type="ChEBI" id="CHEBI:17754"/>
        <dbReference type="ChEBI" id="CHEBI:30823"/>
        <dbReference type="ChEBI" id="CHEBI:73990"/>
    </reaction>
    <physiologicalReaction direction="left-to-right" evidence="42">
        <dbReference type="Rhea" id="RHEA:38492"/>
    </physiologicalReaction>
</comment>
<evidence type="ECO:0000256" key="29">
    <source>
        <dbReference type="ARBA" id="ARBA00048227"/>
    </source>
</evidence>
<evidence type="ECO:0000256" key="34">
    <source>
        <dbReference type="ARBA" id="ARBA00048613"/>
    </source>
</evidence>
<comment type="subcellular location">
    <subcellularLocation>
        <location evidence="1">Apical cell membrane</location>
        <topology evidence="1">Single-pass type I membrane protein</topology>
    </subcellularLocation>
</comment>
<evidence type="ECO:0000256" key="22">
    <source>
        <dbReference type="ARBA" id="ARBA00047363"/>
    </source>
</evidence>
<comment type="catalytic activity">
    <reaction evidence="31">
        <text>1-octadecanoyl-2-(9Z,12Z)-octadecadienoyl-sn-glycerol + H2O = 1-octadecanoyl-sn-glycerol + (9Z,12Z)-octadecadienoate + H(+)</text>
        <dbReference type="Rhea" id="RHEA:40927"/>
        <dbReference type="ChEBI" id="CHEBI:15377"/>
        <dbReference type="ChEBI" id="CHEBI:15378"/>
        <dbReference type="ChEBI" id="CHEBI:30245"/>
        <dbReference type="ChEBI" id="CHEBI:75550"/>
        <dbReference type="ChEBI" id="CHEBI:77097"/>
    </reaction>
    <physiologicalReaction direction="left-to-right" evidence="31">
        <dbReference type="Rhea" id="RHEA:40928"/>
    </physiologicalReaction>
</comment>
<evidence type="ECO:0000256" key="41">
    <source>
        <dbReference type="ARBA" id="ARBA00049372"/>
    </source>
</evidence>
<protein>
    <recommendedName>
        <fullName evidence="3">Phospholipase B1, membrane-associated</fullName>
    </recommendedName>
    <alternativeName>
        <fullName evidence="16">Lysophospholipase</fullName>
    </alternativeName>
    <alternativeName>
        <fullName evidence="17">Phospholipase A2</fullName>
    </alternativeName>
    <alternativeName>
        <fullName evidence="19">Phospholipase B/lipase</fullName>
    </alternativeName>
    <alternativeName>
        <fullName evidence="18">Triacylglycerol lipase</fullName>
    </alternativeName>
</protein>
<evidence type="ECO:0000256" key="2">
    <source>
        <dbReference type="ARBA" id="ARBA00009979"/>
    </source>
</evidence>
<evidence type="ECO:0000256" key="31">
    <source>
        <dbReference type="ARBA" id="ARBA00048374"/>
    </source>
</evidence>
<comment type="catalytic activity">
    <reaction evidence="13">
        <text>a triacylglycerol + H2O = a diacylglycerol + a fatty acid + H(+)</text>
        <dbReference type="Rhea" id="RHEA:12044"/>
        <dbReference type="ChEBI" id="CHEBI:15377"/>
        <dbReference type="ChEBI" id="CHEBI:15378"/>
        <dbReference type="ChEBI" id="CHEBI:17855"/>
        <dbReference type="ChEBI" id="CHEBI:18035"/>
        <dbReference type="ChEBI" id="CHEBI:28868"/>
        <dbReference type="EC" id="3.1.1.3"/>
    </reaction>
    <physiologicalReaction direction="left-to-right" evidence="13">
        <dbReference type="Rhea" id="RHEA:12045"/>
    </physiologicalReaction>
</comment>
<evidence type="ECO:0000313" key="44">
    <source>
        <dbReference type="EMBL" id="CAF4047505.1"/>
    </source>
</evidence>
<organism evidence="43 45">
    <name type="scientific">Rotaria sordida</name>
    <dbReference type="NCBI Taxonomy" id="392033"/>
    <lineage>
        <taxon>Eukaryota</taxon>
        <taxon>Metazoa</taxon>
        <taxon>Spiralia</taxon>
        <taxon>Gnathifera</taxon>
        <taxon>Rotifera</taxon>
        <taxon>Eurotatoria</taxon>
        <taxon>Bdelloidea</taxon>
        <taxon>Philodinida</taxon>
        <taxon>Philodinidae</taxon>
        <taxon>Rotaria</taxon>
    </lineage>
</organism>
<comment type="catalytic activity">
    <reaction evidence="41">
        <text>1,3-di-(9Z-octadecenoyl)-glycerol + H2O = 1-(9Z-octadecenoyl)-glycerol + (9Z)-octadecenoate + H(+)</text>
        <dbReference type="Rhea" id="RHEA:39939"/>
        <dbReference type="ChEBI" id="CHEBI:15377"/>
        <dbReference type="ChEBI" id="CHEBI:15378"/>
        <dbReference type="ChEBI" id="CHEBI:30823"/>
        <dbReference type="ChEBI" id="CHEBI:75342"/>
        <dbReference type="ChEBI" id="CHEBI:75735"/>
    </reaction>
    <physiologicalReaction direction="left-to-right" evidence="41">
        <dbReference type="Rhea" id="RHEA:39940"/>
    </physiologicalReaction>
</comment>
<comment type="catalytic activity">
    <reaction evidence="35">
        <text>1-hexadecanoyl-sn-glycero-3-phosphocholine + H2O = sn-glycerol 3-phosphocholine + hexadecanoate + H(+)</text>
        <dbReference type="Rhea" id="RHEA:40435"/>
        <dbReference type="ChEBI" id="CHEBI:7896"/>
        <dbReference type="ChEBI" id="CHEBI:15377"/>
        <dbReference type="ChEBI" id="CHEBI:15378"/>
        <dbReference type="ChEBI" id="CHEBI:16870"/>
        <dbReference type="ChEBI" id="CHEBI:72998"/>
    </reaction>
    <physiologicalReaction direction="left-to-right" evidence="35">
        <dbReference type="Rhea" id="RHEA:40436"/>
    </physiologicalReaction>
</comment>
<evidence type="ECO:0000256" key="42">
    <source>
        <dbReference type="ARBA" id="ARBA00049461"/>
    </source>
</evidence>
<dbReference type="EMBL" id="CAJOAX010009022">
    <property type="protein sequence ID" value="CAF4047505.1"/>
    <property type="molecule type" value="Genomic_DNA"/>
</dbReference>
<comment type="catalytic activity">
    <reaction evidence="32">
        <text>1,2,3-tri-(9Z-octadecenoyl)-glycerol + H2O = di-(9Z)-octadecenoylglycerol + (9Z)-octadecenoate + H(+)</text>
        <dbReference type="Rhea" id="RHEA:38575"/>
        <dbReference type="ChEBI" id="CHEBI:15377"/>
        <dbReference type="ChEBI" id="CHEBI:15378"/>
        <dbReference type="ChEBI" id="CHEBI:30823"/>
        <dbReference type="ChEBI" id="CHEBI:53753"/>
        <dbReference type="ChEBI" id="CHEBI:75945"/>
    </reaction>
    <physiologicalReaction direction="left-to-right" evidence="32">
        <dbReference type="Rhea" id="RHEA:38576"/>
    </physiologicalReaction>
</comment>
<comment type="catalytic activity">
    <reaction evidence="24">
        <text>1-hexadecanoyl-2-(9Z)-octadecenoyl-3-octadecanoyl-sn-glycerol + H2O = 1-hexadecanoyl-2-(9Z-octadecenoyl)-sn-glycerol + octadecanoate + H(+)</text>
        <dbReference type="Rhea" id="RHEA:41111"/>
        <dbReference type="ChEBI" id="CHEBI:15377"/>
        <dbReference type="ChEBI" id="CHEBI:15378"/>
        <dbReference type="ChEBI" id="CHEBI:25629"/>
        <dbReference type="ChEBI" id="CHEBI:75466"/>
        <dbReference type="ChEBI" id="CHEBI:77623"/>
    </reaction>
    <physiologicalReaction direction="left-to-right" evidence="24">
        <dbReference type="Rhea" id="RHEA:41112"/>
    </physiologicalReaction>
</comment>
<evidence type="ECO:0000313" key="43">
    <source>
        <dbReference type="EMBL" id="CAF0970020.1"/>
    </source>
</evidence>
<evidence type="ECO:0000256" key="4">
    <source>
        <dbReference type="ARBA" id="ARBA00022475"/>
    </source>
</evidence>
<comment type="catalytic activity">
    <reaction evidence="23">
        <text>1-(9Z-octadecenoyl)-glycerol + H2O = glycerol + (9Z)-octadecenoate + H(+)</text>
        <dbReference type="Rhea" id="RHEA:38487"/>
        <dbReference type="ChEBI" id="CHEBI:15377"/>
        <dbReference type="ChEBI" id="CHEBI:15378"/>
        <dbReference type="ChEBI" id="CHEBI:17754"/>
        <dbReference type="ChEBI" id="CHEBI:30823"/>
        <dbReference type="ChEBI" id="CHEBI:75342"/>
    </reaction>
    <physiologicalReaction direction="left-to-right" evidence="23">
        <dbReference type="Rhea" id="RHEA:38488"/>
    </physiologicalReaction>
</comment>